<protein>
    <submittedName>
        <fullName evidence="4">Beta-D-xylosidase 7</fullName>
    </submittedName>
</protein>
<evidence type="ECO:0000256" key="1">
    <source>
        <dbReference type="ARBA" id="ARBA00022801"/>
    </source>
</evidence>
<dbReference type="AlphaFoldDB" id="A0AAW2WGD6"/>
<gene>
    <name evidence="4" type="ORF">Slati_2495900</name>
</gene>
<name>A0AAW2WGD6_9LAMI</name>
<feature type="region of interest" description="Disordered" evidence="2">
    <location>
        <begin position="170"/>
        <end position="190"/>
    </location>
</feature>
<dbReference type="InterPro" id="IPR017853">
    <property type="entry name" value="GH"/>
</dbReference>
<dbReference type="InterPro" id="IPR044993">
    <property type="entry name" value="BXL"/>
</dbReference>
<reference evidence="4" key="1">
    <citation type="submission" date="2020-06" db="EMBL/GenBank/DDBJ databases">
        <authorList>
            <person name="Li T."/>
            <person name="Hu X."/>
            <person name="Zhang T."/>
            <person name="Song X."/>
            <person name="Zhang H."/>
            <person name="Dai N."/>
            <person name="Sheng W."/>
            <person name="Hou X."/>
            <person name="Wei L."/>
        </authorList>
    </citation>
    <scope>NUCLEOTIDE SEQUENCE</scope>
    <source>
        <strain evidence="4">KEN1</strain>
        <tissue evidence="4">Leaf</tissue>
    </source>
</reference>
<comment type="caution">
    <text evidence="4">The sequence shown here is derived from an EMBL/GenBank/DDBJ whole genome shotgun (WGS) entry which is preliminary data.</text>
</comment>
<dbReference type="InterPro" id="IPR036962">
    <property type="entry name" value="Glyco_hydro_3_N_sf"/>
</dbReference>
<evidence type="ECO:0000313" key="4">
    <source>
        <dbReference type="EMBL" id="KAL0440129.1"/>
    </source>
</evidence>
<keyword evidence="1" id="KW-0378">Hydrolase</keyword>
<feature type="signal peptide" evidence="3">
    <location>
        <begin position="1"/>
        <end position="30"/>
    </location>
</feature>
<dbReference type="GO" id="GO:0046556">
    <property type="term" value="F:alpha-L-arabinofuranosidase activity"/>
    <property type="evidence" value="ECO:0007669"/>
    <property type="project" value="TreeGrafter"/>
</dbReference>
<reference evidence="4" key="2">
    <citation type="journal article" date="2024" name="Plant">
        <title>Genomic evolution and insights into agronomic trait innovations of Sesamum species.</title>
        <authorList>
            <person name="Miao H."/>
            <person name="Wang L."/>
            <person name="Qu L."/>
            <person name="Liu H."/>
            <person name="Sun Y."/>
            <person name="Le M."/>
            <person name="Wang Q."/>
            <person name="Wei S."/>
            <person name="Zheng Y."/>
            <person name="Lin W."/>
            <person name="Duan Y."/>
            <person name="Cao H."/>
            <person name="Xiong S."/>
            <person name="Wang X."/>
            <person name="Wei L."/>
            <person name="Li C."/>
            <person name="Ma Q."/>
            <person name="Ju M."/>
            <person name="Zhao R."/>
            <person name="Li G."/>
            <person name="Mu C."/>
            <person name="Tian Q."/>
            <person name="Mei H."/>
            <person name="Zhang T."/>
            <person name="Gao T."/>
            <person name="Zhang H."/>
        </authorList>
    </citation>
    <scope>NUCLEOTIDE SEQUENCE</scope>
    <source>
        <strain evidence="4">KEN1</strain>
    </source>
</reference>
<evidence type="ECO:0000256" key="2">
    <source>
        <dbReference type="SAM" id="MobiDB-lite"/>
    </source>
</evidence>
<dbReference type="EMBL" id="JACGWN010000008">
    <property type="protein sequence ID" value="KAL0440129.1"/>
    <property type="molecule type" value="Genomic_DNA"/>
</dbReference>
<dbReference type="PANTHER" id="PTHR42721">
    <property type="entry name" value="SUGAR HYDROLASE-RELATED"/>
    <property type="match status" value="1"/>
</dbReference>
<dbReference type="GO" id="GO:0009505">
    <property type="term" value="C:plant-type cell wall"/>
    <property type="evidence" value="ECO:0007669"/>
    <property type="project" value="TreeGrafter"/>
</dbReference>
<dbReference type="PANTHER" id="PTHR42721:SF19">
    <property type="entry name" value="FIBRONECTIN TYPE III-LIKE DOMAIN-CONTAINING PROTEIN"/>
    <property type="match status" value="1"/>
</dbReference>
<organism evidence="4">
    <name type="scientific">Sesamum latifolium</name>
    <dbReference type="NCBI Taxonomy" id="2727402"/>
    <lineage>
        <taxon>Eukaryota</taxon>
        <taxon>Viridiplantae</taxon>
        <taxon>Streptophyta</taxon>
        <taxon>Embryophyta</taxon>
        <taxon>Tracheophyta</taxon>
        <taxon>Spermatophyta</taxon>
        <taxon>Magnoliopsida</taxon>
        <taxon>eudicotyledons</taxon>
        <taxon>Gunneridae</taxon>
        <taxon>Pentapetalae</taxon>
        <taxon>asterids</taxon>
        <taxon>lamiids</taxon>
        <taxon>Lamiales</taxon>
        <taxon>Pedaliaceae</taxon>
        <taxon>Sesamum</taxon>
    </lineage>
</organism>
<sequence>MRGFTHTTPLITALITSSLTLAIIIKAAAAQSTHDDHHPLPPFSCASTDPSTRSYPFCNVHLSVDERARDLVSRLTLDEKISQLINKASAIPRLGIPYYQWWSEALHGVAVAIGVENGVFIQWDEGPTSFPQVILTAAAFDPNLWYRIAKVIGTRLEQYHVGEAHRHDISGHQTSTFSGIPGGEGQENPERRPVAYRKNTQFSFVQGIQGDSFEGGSLKDGRLQVVSAVLQAFHCL</sequence>
<dbReference type="GO" id="GO:0031222">
    <property type="term" value="P:arabinan catabolic process"/>
    <property type="evidence" value="ECO:0007669"/>
    <property type="project" value="TreeGrafter"/>
</dbReference>
<dbReference type="SUPFAM" id="SSF51445">
    <property type="entry name" value="(Trans)glycosidases"/>
    <property type="match status" value="1"/>
</dbReference>
<dbReference type="GO" id="GO:0009044">
    <property type="term" value="F:xylan 1,4-beta-xylosidase activity"/>
    <property type="evidence" value="ECO:0007669"/>
    <property type="project" value="InterPro"/>
</dbReference>
<feature type="chain" id="PRO_5043677307" evidence="3">
    <location>
        <begin position="31"/>
        <end position="236"/>
    </location>
</feature>
<dbReference type="Gene3D" id="3.20.20.300">
    <property type="entry name" value="Glycoside hydrolase, family 3, N-terminal domain"/>
    <property type="match status" value="1"/>
</dbReference>
<keyword evidence="3" id="KW-0732">Signal</keyword>
<accession>A0AAW2WGD6</accession>
<proteinExistence type="predicted"/>
<dbReference type="GO" id="GO:0045493">
    <property type="term" value="P:xylan catabolic process"/>
    <property type="evidence" value="ECO:0007669"/>
    <property type="project" value="InterPro"/>
</dbReference>
<evidence type="ECO:0000256" key="3">
    <source>
        <dbReference type="SAM" id="SignalP"/>
    </source>
</evidence>